<feature type="domain" description="NfeD-like C-terminal" evidence="2">
    <location>
        <begin position="85"/>
        <end position="144"/>
    </location>
</feature>
<keyword evidence="4" id="KW-1185">Reference proteome</keyword>
<reference evidence="3 4" key="1">
    <citation type="submission" date="2019-09" db="EMBL/GenBank/DDBJ databases">
        <title>Genome sequence of Clostridium sp. EA1.</title>
        <authorList>
            <person name="Poehlein A."/>
            <person name="Bengelsdorf F.R."/>
            <person name="Daniel R."/>
        </authorList>
    </citation>
    <scope>NUCLEOTIDE SEQUENCE [LARGE SCALE GENOMIC DNA]</scope>
    <source>
        <strain evidence="3 4">EA1</strain>
    </source>
</reference>
<comment type="caution">
    <text evidence="3">The sequence shown here is derived from an EMBL/GenBank/DDBJ whole genome shotgun (WGS) entry which is preliminary data.</text>
</comment>
<dbReference type="SUPFAM" id="SSF141322">
    <property type="entry name" value="NfeD domain-like"/>
    <property type="match status" value="1"/>
</dbReference>
<dbReference type="AlphaFoldDB" id="A0A6N8HYR0"/>
<accession>A0A6N8HYR0</accession>
<dbReference type="Pfam" id="PF01957">
    <property type="entry name" value="NfeD"/>
    <property type="match status" value="1"/>
</dbReference>
<feature type="transmembrane region" description="Helical" evidence="1">
    <location>
        <begin position="41"/>
        <end position="67"/>
    </location>
</feature>
<evidence type="ECO:0000313" key="3">
    <source>
        <dbReference type="EMBL" id="MVB10660.1"/>
    </source>
</evidence>
<dbReference type="Gene3D" id="2.40.50.140">
    <property type="entry name" value="Nucleic acid-binding proteins"/>
    <property type="match status" value="1"/>
</dbReference>
<keyword evidence="1" id="KW-0812">Transmembrane</keyword>
<dbReference type="EMBL" id="VWXL01000047">
    <property type="protein sequence ID" value="MVB10660.1"/>
    <property type="molecule type" value="Genomic_DNA"/>
</dbReference>
<evidence type="ECO:0000259" key="2">
    <source>
        <dbReference type="Pfam" id="PF01957"/>
    </source>
</evidence>
<gene>
    <name evidence="3" type="ORF">CAFE_13560</name>
</gene>
<evidence type="ECO:0000313" key="4">
    <source>
        <dbReference type="Proteomes" id="UP000469440"/>
    </source>
</evidence>
<dbReference type="InterPro" id="IPR012340">
    <property type="entry name" value="NA-bd_OB-fold"/>
</dbReference>
<name>A0A6N8HYR0_9FIRM</name>
<dbReference type="Proteomes" id="UP000469440">
    <property type="component" value="Unassembled WGS sequence"/>
</dbReference>
<sequence length="148" mass="15622">MIYILYMPFIWIAVMVLAAVLEASTAQLVSIWFVVGGIGGLIASLVGASVSVQVLIFALVSAVTLIATRPFVKKVLDFKTTGTNADRYLGKIAVVTVEINNTLGVGQVNVLGSIWTARSSDGSVIPVGSRVSVESIDGVKLIVRLKTD</sequence>
<organism evidence="3 4">
    <name type="scientific">Caproicibacter fermentans</name>
    <dbReference type="NCBI Taxonomy" id="2576756"/>
    <lineage>
        <taxon>Bacteria</taxon>
        <taxon>Bacillati</taxon>
        <taxon>Bacillota</taxon>
        <taxon>Clostridia</taxon>
        <taxon>Eubacteriales</taxon>
        <taxon>Acutalibacteraceae</taxon>
        <taxon>Caproicibacter</taxon>
    </lineage>
</organism>
<protein>
    <recommendedName>
        <fullName evidence="2">NfeD-like C-terminal domain-containing protein</fullName>
    </recommendedName>
</protein>
<dbReference type="RefSeq" id="WP_228725047.1">
    <property type="nucleotide sequence ID" value="NZ_CP060286.1"/>
</dbReference>
<dbReference type="InterPro" id="IPR002810">
    <property type="entry name" value="NfeD-like_C"/>
</dbReference>
<evidence type="ECO:0000256" key="1">
    <source>
        <dbReference type="SAM" id="Phobius"/>
    </source>
</evidence>
<keyword evidence="1" id="KW-0472">Membrane</keyword>
<keyword evidence="1" id="KW-1133">Transmembrane helix</keyword>
<proteinExistence type="predicted"/>